<dbReference type="InterPro" id="IPR033140">
    <property type="entry name" value="Lipase_GDXG_put_SER_AS"/>
</dbReference>
<dbReference type="PROSITE" id="PS00122">
    <property type="entry name" value="CARBOXYLESTERASE_B_1"/>
    <property type="match status" value="1"/>
</dbReference>
<feature type="active site" evidence="3">
    <location>
        <position position="226"/>
    </location>
</feature>
<dbReference type="Pfam" id="PF20434">
    <property type="entry name" value="BD-FAE"/>
    <property type="match status" value="1"/>
</dbReference>
<evidence type="ECO:0000256" key="1">
    <source>
        <dbReference type="ARBA" id="ARBA00010515"/>
    </source>
</evidence>
<dbReference type="SUPFAM" id="SSF53474">
    <property type="entry name" value="alpha/beta-Hydrolases"/>
    <property type="match status" value="1"/>
</dbReference>
<dbReference type="PROSITE" id="PS01174">
    <property type="entry name" value="LIPASE_GDXG_SER"/>
    <property type="match status" value="1"/>
</dbReference>
<dbReference type="OrthoDB" id="19653at2759"/>
<feature type="domain" description="BD-FAE-like" evidence="5">
    <location>
        <begin position="141"/>
        <end position="330"/>
    </location>
</feature>
<dbReference type="EMBL" id="LN729787">
    <property type="protein sequence ID" value="CEP13496.1"/>
    <property type="molecule type" value="Genomic_DNA"/>
</dbReference>
<comment type="similarity">
    <text evidence="1">Belongs to the 'GDXG' lipolytic enzyme family.</text>
</comment>
<evidence type="ECO:0000256" key="4">
    <source>
        <dbReference type="SAM" id="Phobius"/>
    </source>
</evidence>
<dbReference type="AlphaFoldDB" id="A0A0B7NEW8"/>
<keyword evidence="4" id="KW-0472">Membrane</keyword>
<dbReference type="STRING" id="35722.A0A0B7NEW8"/>
<keyword evidence="4" id="KW-1133">Transmembrane helix</keyword>
<reference evidence="6 7" key="1">
    <citation type="submission" date="2014-09" db="EMBL/GenBank/DDBJ databases">
        <authorList>
            <person name="Ellenberger Sabrina"/>
        </authorList>
    </citation>
    <scope>NUCLEOTIDE SEQUENCE [LARGE SCALE GENOMIC DNA]</scope>
    <source>
        <strain evidence="6 7">CBS 412.66</strain>
    </source>
</reference>
<feature type="transmembrane region" description="Helical" evidence="4">
    <location>
        <begin position="32"/>
        <end position="50"/>
    </location>
</feature>
<sequence length="363" mass="40441">MVTEFSLQIIFVNLVWIKIVKFFGGFNYTLTWLFYLIDVVNFCGLAALFLEMLKDKSVADETIKSFDNTSTPMASIICFDDLKKLINPIWTPANIKVHPNITYATNEEIRDALETTNQDFNQPRKMMLDIFSQEAPLANSAGGLRPVLVHIHGGAWRMGSKNTFYPFQKLMISENNWITVNVGYRLAPKNAYPTHLMDVKRAIRWLKQNIASFGGDPNFIVLSGDSAGAHLACMASMTANKPQFQPGFEDVDTSVRGVVSLSGSLDQISDPQHALFFCKRVANLDKVDVEFLSQHSPLAVVPTTKSLVPLLLVAGERDSLTESRMSKAMKVAHDQATAPNSTCTLVLLPVSLTRVCWPSRLLH</sequence>
<dbReference type="Gene3D" id="3.40.50.1820">
    <property type="entry name" value="alpha/beta hydrolase"/>
    <property type="match status" value="1"/>
</dbReference>
<evidence type="ECO:0000313" key="6">
    <source>
        <dbReference type="EMBL" id="CEP13496.1"/>
    </source>
</evidence>
<keyword evidence="4" id="KW-0812">Transmembrane</keyword>
<keyword evidence="7" id="KW-1185">Reference proteome</keyword>
<dbReference type="InterPro" id="IPR049492">
    <property type="entry name" value="BD-FAE-like_dom"/>
</dbReference>
<protein>
    <recommendedName>
        <fullName evidence="5">BD-FAE-like domain-containing protein</fullName>
    </recommendedName>
</protein>
<dbReference type="PROSITE" id="PS01173">
    <property type="entry name" value="LIPASE_GDXG_HIS"/>
    <property type="match status" value="1"/>
</dbReference>
<dbReference type="PANTHER" id="PTHR48081">
    <property type="entry name" value="AB HYDROLASE SUPERFAMILY PROTEIN C4A8.06C"/>
    <property type="match status" value="1"/>
</dbReference>
<organism evidence="6 7">
    <name type="scientific">Parasitella parasitica</name>
    <dbReference type="NCBI Taxonomy" id="35722"/>
    <lineage>
        <taxon>Eukaryota</taxon>
        <taxon>Fungi</taxon>
        <taxon>Fungi incertae sedis</taxon>
        <taxon>Mucoromycota</taxon>
        <taxon>Mucoromycotina</taxon>
        <taxon>Mucoromycetes</taxon>
        <taxon>Mucorales</taxon>
        <taxon>Mucorineae</taxon>
        <taxon>Mucoraceae</taxon>
        <taxon>Parasitella</taxon>
    </lineage>
</organism>
<evidence type="ECO:0000256" key="2">
    <source>
        <dbReference type="ARBA" id="ARBA00022801"/>
    </source>
</evidence>
<evidence type="ECO:0000259" key="5">
    <source>
        <dbReference type="Pfam" id="PF20434"/>
    </source>
</evidence>
<keyword evidence="2" id="KW-0378">Hydrolase</keyword>
<dbReference type="InterPro" id="IPR050300">
    <property type="entry name" value="GDXG_lipolytic_enzyme"/>
</dbReference>
<evidence type="ECO:0000256" key="3">
    <source>
        <dbReference type="PROSITE-ProRule" id="PRU10038"/>
    </source>
</evidence>
<evidence type="ECO:0000313" key="7">
    <source>
        <dbReference type="Proteomes" id="UP000054107"/>
    </source>
</evidence>
<accession>A0A0B7NEW8</accession>
<dbReference type="PANTHER" id="PTHR48081:SF33">
    <property type="entry name" value="KYNURENINE FORMAMIDASE"/>
    <property type="match status" value="1"/>
</dbReference>
<gene>
    <name evidence="6" type="primary">PARPA_07575.1 scaffold 28415</name>
</gene>
<dbReference type="GO" id="GO:0016787">
    <property type="term" value="F:hydrolase activity"/>
    <property type="evidence" value="ECO:0007669"/>
    <property type="project" value="UniProtKB-KW"/>
</dbReference>
<dbReference type="InterPro" id="IPR019826">
    <property type="entry name" value="Carboxylesterase_B_AS"/>
</dbReference>
<dbReference type="InterPro" id="IPR029058">
    <property type="entry name" value="AB_hydrolase_fold"/>
</dbReference>
<dbReference type="Proteomes" id="UP000054107">
    <property type="component" value="Unassembled WGS sequence"/>
</dbReference>
<proteinExistence type="inferred from homology"/>
<dbReference type="InterPro" id="IPR002168">
    <property type="entry name" value="Lipase_GDXG_HIS_AS"/>
</dbReference>
<name>A0A0B7NEW8_9FUNG</name>